<keyword evidence="2" id="KW-0472">Membrane</keyword>
<gene>
    <name evidence="4" type="ORF">J3R75_002487</name>
</gene>
<dbReference type="InterPro" id="IPR003675">
    <property type="entry name" value="Rce1/LyrA-like_dom"/>
</dbReference>
<dbReference type="InterPro" id="IPR052710">
    <property type="entry name" value="CAAX_protease"/>
</dbReference>
<dbReference type="RefSeq" id="WP_307261869.1">
    <property type="nucleotide sequence ID" value="NZ_JAUSVL010000001.1"/>
</dbReference>
<evidence type="ECO:0000259" key="3">
    <source>
        <dbReference type="Pfam" id="PF02517"/>
    </source>
</evidence>
<feature type="domain" description="CAAX prenyl protease 2/Lysostaphin resistance protein A-like" evidence="3">
    <location>
        <begin position="157"/>
        <end position="243"/>
    </location>
</feature>
<organism evidence="4 5">
    <name type="scientific">Oligosphaera ethanolica</name>
    <dbReference type="NCBI Taxonomy" id="760260"/>
    <lineage>
        <taxon>Bacteria</taxon>
        <taxon>Pseudomonadati</taxon>
        <taxon>Lentisphaerota</taxon>
        <taxon>Oligosphaeria</taxon>
        <taxon>Oligosphaerales</taxon>
        <taxon>Oligosphaeraceae</taxon>
        <taxon>Oligosphaera</taxon>
    </lineage>
</organism>
<keyword evidence="5" id="KW-1185">Reference proteome</keyword>
<feature type="transmembrane region" description="Helical" evidence="2">
    <location>
        <begin position="60"/>
        <end position="84"/>
    </location>
</feature>
<dbReference type="AlphaFoldDB" id="A0AAE4APC6"/>
<dbReference type="GO" id="GO:0004175">
    <property type="term" value="F:endopeptidase activity"/>
    <property type="evidence" value="ECO:0007669"/>
    <property type="project" value="UniProtKB-ARBA"/>
</dbReference>
<feature type="transmembrane region" description="Helical" evidence="2">
    <location>
        <begin position="198"/>
        <end position="221"/>
    </location>
</feature>
<keyword evidence="2" id="KW-1133">Transmembrane helix</keyword>
<feature type="transmembrane region" description="Helical" evidence="2">
    <location>
        <begin position="156"/>
        <end position="177"/>
    </location>
</feature>
<evidence type="ECO:0000313" key="4">
    <source>
        <dbReference type="EMBL" id="MDQ0290380.1"/>
    </source>
</evidence>
<feature type="transmembrane region" description="Helical" evidence="2">
    <location>
        <begin position="27"/>
        <end position="48"/>
    </location>
</feature>
<evidence type="ECO:0000313" key="5">
    <source>
        <dbReference type="Proteomes" id="UP001238163"/>
    </source>
</evidence>
<dbReference type="GO" id="GO:0006508">
    <property type="term" value="P:proteolysis"/>
    <property type="evidence" value="ECO:0007669"/>
    <property type="project" value="UniProtKB-KW"/>
</dbReference>
<name>A0AAE4APC6_9BACT</name>
<feature type="transmembrane region" description="Helical" evidence="2">
    <location>
        <begin position="115"/>
        <end position="136"/>
    </location>
</feature>
<dbReference type="PANTHER" id="PTHR36435">
    <property type="entry name" value="SLR1288 PROTEIN"/>
    <property type="match status" value="1"/>
</dbReference>
<evidence type="ECO:0000256" key="2">
    <source>
        <dbReference type="SAM" id="Phobius"/>
    </source>
</evidence>
<dbReference type="Proteomes" id="UP001238163">
    <property type="component" value="Unassembled WGS sequence"/>
</dbReference>
<dbReference type="PANTHER" id="PTHR36435:SF1">
    <property type="entry name" value="CAAX AMINO TERMINAL PROTEASE FAMILY PROTEIN"/>
    <property type="match status" value="1"/>
</dbReference>
<reference evidence="4" key="1">
    <citation type="submission" date="2023-07" db="EMBL/GenBank/DDBJ databases">
        <title>Genomic Encyclopedia of Type Strains, Phase IV (KMG-IV): sequencing the most valuable type-strain genomes for metagenomic binning, comparative biology and taxonomic classification.</title>
        <authorList>
            <person name="Goeker M."/>
        </authorList>
    </citation>
    <scope>NUCLEOTIDE SEQUENCE</scope>
    <source>
        <strain evidence="4">DSM 24202</strain>
    </source>
</reference>
<dbReference type="EMBL" id="JAUSVL010000001">
    <property type="protein sequence ID" value="MDQ0290380.1"/>
    <property type="molecule type" value="Genomic_DNA"/>
</dbReference>
<accession>A0AAE4APC6</accession>
<comment type="caution">
    <text evidence="4">The sequence shown here is derived from an EMBL/GenBank/DDBJ whole genome shotgun (WGS) entry which is preliminary data.</text>
</comment>
<sequence length="258" mass="27608">MIIATPEKQSPTPAPPEASPSADDRPYVLASMAAACAAMLGLLLVAVMQHFFPAIISAPLPGFLLGLLPFQLMAGGAAALTLRARVSGQSLWTALGLPDSLILSRAMLGRVLSQLLVLYPALVAINLAVIAVSEHFGWPMPEQTLTQYARQDCGAAFWIIAALGVVLVAPVCEELLFRQVIFRSVRYFSPRHAGLWTALFFSLFHGLPQYAPALFILGLILQRAHSEGGLAQAIVLHSVFNLISLLLIVLKFAYAPGG</sequence>
<dbReference type="Pfam" id="PF02517">
    <property type="entry name" value="Rce1-like"/>
    <property type="match status" value="1"/>
</dbReference>
<feature type="transmembrane region" description="Helical" evidence="2">
    <location>
        <begin position="233"/>
        <end position="254"/>
    </location>
</feature>
<keyword evidence="4" id="KW-0645">Protease</keyword>
<keyword evidence="4" id="KW-0378">Hydrolase</keyword>
<proteinExistence type="predicted"/>
<feature type="region of interest" description="Disordered" evidence="1">
    <location>
        <begin position="1"/>
        <end position="22"/>
    </location>
</feature>
<keyword evidence="2" id="KW-0812">Transmembrane</keyword>
<evidence type="ECO:0000256" key="1">
    <source>
        <dbReference type="SAM" id="MobiDB-lite"/>
    </source>
</evidence>
<dbReference type="GO" id="GO:0080120">
    <property type="term" value="P:CAAX-box protein maturation"/>
    <property type="evidence" value="ECO:0007669"/>
    <property type="project" value="UniProtKB-ARBA"/>
</dbReference>
<protein>
    <submittedName>
        <fullName evidence="4">Membrane protease YdiL (CAAX protease family)</fullName>
    </submittedName>
</protein>